<protein>
    <submittedName>
        <fullName evidence="6">Azurin</fullName>
    </submittedName>
</protein>
<evidence type="ECO:0000313" key="7">
    <source>
        <dbReference type="Proteomes" id="UP000238442"/>
    </source>
</evidence>
<evidence type="ECO:0000313" key="6">
    <source>
        <dbReference type="EMBL" id="AVI50477.1"/>
    </source>
</evidence>
<dbReference type="EMBL" id="CP027062">
    <property type="protein sequence ID" value="AVI50477.1"/>
    <property type="molecule type" value="Genomic_DNA"/>
</dbReference>
<evidence type="ECO:0000256" key="4">
    <source>
        <dbReference type="ARBA" id="ARBA00023008"/>
    </source>
</evidence>
<keyword evidence="2" id="KW-0479">Metal-binding</keyword>
<dbReference type="PANTHER" id="PTHR38439:SF2">
    <property type="entry name" value="OUTER MEMBRANE PROTEIN H.8"/>
    <property type="match status" value="1"/>
</dbReference>
<dbReference type="InterPro" id="IPR050845">
    <property type="entry name" value="Cu-binding_ET"/>
</dbReference>
<evidence type="ECO:0000256" key="2">
    <source>
        <dbReference type="ARBA" id="ARBA00022723"/>
    </source>
</evidence>
<dbReference type="PROSITE" id="PS00196">
    <property type="entry name" value="COPPER_BLUE"/>
    <property type="match status" value="1"/>
</dbReference>
<feature type="domain" description="Blue (type 1) copper" evidence="5">
    <location>
        <begin position="48"/>
        <end position="170"/>
    </location>
</feature>
<evidence type="ECO:0000256" key="3">
    <source>
        <dbReference type="ARBA" id="ARBA00022982"/>
    </source>
</evidence>
<dbReference type="InterPro" id="IPR014068">
    <property type="entry name" value="Azurin"/>
</dbReference>
<accession>A0A2S0HUX4</accession>
<organism evidence="6 7">
    <name type="scientific">Pukyongia salina</name>
    <dbReference type="NCBI Taxonomy" id="2094025"/>
    <lineage>
        <taxon>Bacteria</taxon>
        <taxon>Pseudomonadati</taxon>
        <taxon>Bacteroidota</taxon>
        <taxon>Flavobacteriia</taxon>
        <taxon>Flavobacteriales</taxon>
        <taxon>Flavobacteriaceae</taxon>
        <taxon>Pukyongia</taxon>
    </lineage>
</organism>
<dbReference type="SUPFAM" id="SSF49503">
    <property type="entry name" value="Cupredoxins"/>
    <property type="match status" value="1"/>
</dbReference>
<keyword evidence="7" id="KW-1185">Reference proteome</keyword>
<dbReference type="AlphaFoldDB" id="A0A2S0HUX4"/>
<evidence type="ECO:0000256" key="1">
    <source>
        <dbReference type="ARBA" id="ARBA00022448"/>
    </source>
</evidence>
<dbReference type="GO" id="GO:0005507">
    <property type="term" value="F:copper ion binding"/>
    <property type="evidence" value="ECO:0007669"/>
    <property type="project" value="InterPro"/>
</dbReference>
<dbReference type="CDD" id="cd13922">
    <property type="entry name" value="Azurin"/>
    <property type="match status" value="1"/>
</dbReference>
<dbReference type="PANTHER" id="PTHR38439">
    <property type="entry name" value="AURACYANIN-B"/>
    <property type="match status" value="1"/>
</dbReference>
<sequence>MKILRFTILLLMLGLIYNCGGEKEKKEEKEEIKIGNKKEAVTEKSNSVNIGLTGNDLMQFDKNEIKVKAGQEVTLTLRHIGKLDLKVMGHNFVLLKPGVSIPEFSIKAGEAGEALDWIPENSDDVIVHTKMIGGGQTTSITFTAPAAGTYDFICSFPGHSGLMKGKFIVE</sequence>
<keyword evidence="1" id="KW-0813">Transport</keyword>
<dbReference type="GO" id="GO:0009055">
    <property type="term" value="F:electron transfer activity"/>
    <property type="evidence" value="ECO:0007669"/>
    <property type="project" value="InterPro"/>
</dbReference>
<name>A0A2S0HUX4_9FLAO</name>
<evidence type="ECO:0000259" key="5">
    <source>
        <dbReference type="Pfam" id="PF00127"/>
    </source>
</evidence>
<keyword evidence="4" id="KW-0186">Copper</keyword>
<dbReference type="InterPro" id="IPR008972">
    <property type="entry name" value="Cupredoxin"/>
</dbReference>
<keyword evidence="3" id="KW-0249">Electron transport</keyword>
<dbReference type="InterPro" id="IPR000923">
    <property type="entry name" value="BlueCu_1"/>
</dbReference>
<dbReference type="OrthoDB" id="9814063at2"/>
<gene>
    <name evidence="6" type="ORF">C5O00_04570</name>
</gene>
<dbReference type="RefSeq" id="WP_105215348.1">
    <property type="nucleotide sequence ID" value="NZ_CP027062.1"/>
</dbReference>
<dbReference type="InterPro" id="IPR028871">
    <property type="entry name" value="BlueCu_1_BS"/>
</dbReference>
<dbReference type="Proteomes" id="UP000238442">
    <property type="component" value="Chromosome"/>
</dbReference>
<proteinExistence type="predicted"/>
<dbReference type="KEGG" id="aue:C5O00_04570"/>
<dbReference type="Gene3D" id="2.60.40.420">
    <property type="entry name" value="Cupredoxins - blue copper proteins"/>
    <property type="match status" value="1"/>
</dbReference>
<dbReference type="Pfam" id="PF00127">
    <property type="entry name" value="Copper-bind"/>
    <property type="match status" value="1"/>
</dbReference>
<reference evidence="6 7" key="1">
    <citation type="submission" date="2018-02" db="EMBL/GenBank/DDBJ databases">
        <title>Genomic analysis of the strain RR4-38 isolated from a seawater recirculating aquaculture system.</title>
        <authorList>
            <person name="Kim Y.-S."/>
            <person name="Jang Y.H."/>
            <person name="Kim K.-H."/>
        </authorList>
    </citation>
    <scope>NUCLEOTIDE SEQUENCE [LARGE SCALE GENOMIC DNA]</scope>
    <source>
        <strain evidence="6 7">RR4-38</strain>
    </source>
</reference>